<evidence type="ECO:0000256" key="1">
    <source>
        <dbReference type="ARBA" id="ARBA00022729"/>
    </source>
</evidence>
<dbReference type="InterPro" id="IPR026444">
    <property type="entry name" value="Secre_tail"/>
</dbReference>
<reference evidence="4 6" key="2">
    <citation type="submission" date="2019-03" db="EMBL/GenBank/DDBJ databases">
        <title>Genomic Encyclopedia of Archaeal and Bacterial Type Strains, Phase II (KMG-II): from individual species to whole genera.</title>
        <authorList>
            <person name="Goeker M."/>
        </authorList>
    </citation>
    <scope>NUCLEOTIDE SEQUENCE [LARGE SCALE GENOMIC DNA]</scope>
    <source>
        <strain evidence="4 6">DSM 15235</strain>
    </source>
</reference>
<evidence type="ECO:0000313" key="4">
    <source>
        <dbReference type="EMBL" id="TDX94689.1"/>
    </source>
</evidence>
<organism evidence="3 5">
    <name type="scientific">Chryseobacterium daecheongense</name>
    <dbReference type="NCBI Taxonomy" id="192389"/>
    <lineage>
        <taxon>Bacteria</taxon>
        <taxon>Pseudomonadati</taxon>
        <taxon>Bacteroidota</taxon>
        <taxon>Flavobacteriia</taxon>
        <taxon>Flavobacteriales</taxon>
        <taxon>Weeksellaceae</taxon>
        <taxon>Chryseobacterium group</taxon>
        <taxon>Chryseobacterium</taxon>
    </lineage>
</organism>
<dbReference type="Pfam" id="PF20009">
    <property type="entry name" value="GEVED"/>
    <property type="match status" value="1"/>
</dbReference>
<dbReference type="OrthoDB" id="1652165at2"/>
<sequence length="347" mass="37367">MVKNLFYFFLFLSGISFYQSKGFTDEIVNIYTVPTNVAASNITFTSANITWDPIPSNQYILEFRPVGASTWINMYVGSITAFNLVTLQPCTAYELRIRDAVNTNDVSESIFFVTSLDYCASSSVNSGTYISNVKATPSGGAQINNNSAASGYSNFYNNSGLQMQFILGSTNNVLSVTKAWSGAQSATAASAWIDFNGNGIFESAERIMDSAVSLTSPVTANFTVPSGSMSGGNCGVTMRVIVSSGTITSACGTFPVGEVEDYKVAFVNGSLSAAEASKNKKLPVYPNPVSDILYISGISSATDFEIYNAVGQKVDEGKTSDQVNVHHLIKGTYFIQIKDEKIKFIKR</sequence>
<dbReference type="AlphaFoldDB" id="A0A3N0W5K7"/>
<name>A0A3N0W5K7_9FLAO</name>
<dbReference type="InterPro" id="IPR045474">
    <property type="entry name" value="GEVED"/>
</dbReference>
<evidence type="ECO:0000259" key="2">
    <source>
        <dbReference type="PROSITE" id="PS50853"/>
    </source>
</evidence>
<dbReference type="SUPFAM" id="SSF49265">
    <property type="entry name" value="Fibronectin type III"/>
    <property type="match status" value="1"/>
</dbReference>
<evidence type="ECO:0000313" key="3">
    <source>
        <dbReference type="EMBL" id="ROI00347.1"/>
    </source>
</evidence>
<gene>
    <name evidence="4" type="ORF">BCF50_0459</name>
    <name evidence="3" type="ORF">EGI05_05530</name>
</gene>
<dbReference type="Proteomes" id="UP000269375">
    <property type="component" value="Unassembled WGS sequence"/>
</dbReference>
<reference evidence="5" key="1">
    <citation type="submission" date="2018-11" db="EMBL/GenBank/DDBJ databases">
        <title>Proposal to divide the Flavobacteriaceae and reorganize its genera based on Amino Acid Identity values calculated from whole genome sequences.</title>
        <authorList>
            <person name="Nicholson A.C."/>
            <person name="Gulvik C.A."/>
            <person name="Whitney A.M."/>
            <person name="Humrighouse B.W."/>
            <person name="Bell M."/>
            <person name="Holmes B."/>
            <person name="Steigerwalt A."/>
            <person name="Villarma A."/>
            <person name="Sheth M."/>
            <person name="Batra D."/>
            <person name="Pryor J."/>
            <person name="Bernardet J.-F."/>
            <person name="Hugo C."/>
            <person name="Kampfer P."/>
            <person name="Newman J."/>
            <person name="Mcquiston J.R."/>
        </authorList>
    </citation>
    <scope>NUCLEOTIDE SEQUENCE [LARGE SCALE GENOMIC DNA]</scope>
    <source>
        <strain evidence="5">DSM 15235</strain>
    </source>
</reference>
<dbReference type="InterPro" id="IPR003961">
    <property type="entry name" value="FN3_dom"/>
</dbReference>
<accession>A0A3N0W5K7</accession>
<dbReference type="NCBIfam" id="TIGR04183">
    <property type="entry name" value="Por_Secre_tail"/>
    <property type="match status" value="1"/>
</dbReference>
<dbReference type="Gene3D" id="2.60.40.10">
    <property type="entry name" value="Immunoglobulins"/>
    <property type="match status" value="1"/>
</dbReference>
<comment type="caution">
    <text evidence="3">The sequence shown here is derived from an EMBL/GenBank/DDBJ whole genome shotgun (WGS) entry which is preliminary data.</text>
</comment>
<dbReference type="InterPro" id="IPR036116">
    <property type="entry name" value="FN3_sf"/>
</dbReference>
<dbReference type="PROSITE" id="PS50853">
    <property type="entry name" value="FN3"/>
    <property type="match status" value="1"/>
</dbReference>
<dbReference type="EMBL" id="SOQW01000001">
    <property type="protein sequence ID" value="TDX94689.1"/>
    <property type="molecule type" value="Genomic_DNA"/>
</dbReference>
<keyword evidence="1" id="KW-0732">Signal</keyword>
<protein>
    <submittedName>
        <fullName evidence="4">Secreted protein (Por secretion system target)</fullName>
    </submittedName>
    <submittedName>
        <fullName evidence="3">T9SS C-terminal target domain-containing protein</fullName>
    </submittedName>
</protein>
<dbReference type="InterPro" id="IPR013783">
    <property type="entry name" value="Ig-like_fold"/>
</dbReference>
<dbReference type="Pfam" id="PF18962">
    <property type="entry name" value="Por_Secre_tail"/>
    <property type="match status" value="1"/>
</dbReference>
<feature type="domain" description="Fibronectin type-III" evidence="2">
    <location>
        <begin position="33"/>
        <end position="117"/>
    </location>
</feature>
<dbReference type="CDD" id="cd00063">
    <property type="entry name" value="FN3"/>
    <property type="match status" value="1"/>
</dbReference>
<proteinExistence type="predicted"/>
<evidence type="ECO:0000313" key="5">
    <source>
        <dbReference type="Proteomes" id="UP000269375"/>
    </source>
</evidence>
<dbReference type="RefSeq" id="WP_123262051.1">
    <property type="nucleotide sequence ID" value="NZ_RJTX01000001.1"/>
</dbReference>
<dbReference type="EMBL" id="RJTX01000001">
    <property type="protein sequence ID" value="ROI00347.1"/>
    <property type="molecule type" value="Genomic_DNA"/>
</dbReference>
<dbReference type="Pfam" id="PF00041">
    <property type="entry name" value="fn3"/>
    <property type="match status" value="1"/>
</dbReference>
<evidence type="ECO:0000313" key="6">
    <source>
        <dbReference type="Proteomes" id="UP000295709"/>
    </source>
</evidence>
<dbReference type="Proteomes" id="UP000295709">
    <property type="component" value="Unassembled WGS sequence"/>
</dbReference>
<keyword evidence="6" id="KW-1185">Reference proteome</keyword>